<dbReference type="AlphaFoldDB" id="A0A2T9YQ54"/>
<proteinExistence type="predicted"/>
<sequence length="78" mass="8704">MNKESDLEINFGLMHILKKYNLVGDNIVDEVENKHLDSYLSNISWSDTNLGNVQEDPRHINGLQPGVPTSNLIASALL</sequence>
<protein>
    <submittedName>
        <fullName evidence="1">Uncharacterized protein</fullName>
    </submittedName>
</protein>
<organism evidence="1 2">
    <name type="scientific">Furculomyces boomerangus</name>
    <dbReference type="NCBI Taxonomy" id="61424"/>
    <lineage>
        <taxon>Eukaryota</taxon>
        <taxon>Fungi</taxon>
        <taxon>Fungi incertae sedis</taxon>
        <taxon>Zoopagomycota</taxon>
        <taxon>Kickxellomycotina</taxon>
        <taxon>Harpellomycetes</taxon>
        <taxon>Harpellales</taxon>
        <taxon>Harpellaceae</taxon>
        <taxon>Furculomyces</taxon>
    </lineage>
</organism>
<evidence type="ECO:0000313" key="1">
    <source>
        <dbReference type="EMBL" id="PVU94488.1"/>
    </source>
</evidence>
<dbReference type="Proteomes" id="UP000245699">
    <property type="component" value="Unassembled WGS sequence"/>
</dbReference>
<keyword evidence="2" id="KW-1185">Reference proteome</keyword>
<evidence type="ECO:0000313" key="2">
    <source>
        <dbReference type="Proteomes" id="UP000245699"/>
    </source>
</evidence>
<reference evidence="1 2" key="1">
    <citation type="journal article" date="2018" name="MBio">
        <title>Comparative Genomics Reveals the Core Gene Toolbox for the Fungus-Insect Symbiosis.</title>
        <authorList>
            <person name="Wang Y."/>
            <person name="Stata M."/>
            <person name="Wang W."/>
            <person name="Stajich J.E."/>
            <person name="White M.M."/>
            <person name="Moncalvo J.M."/>
        </authorList>
    </citation>
    <scope>NUCLEOTIDE SEQUENCE [LARGE SCALE GENOMIC DNA]</scope>
    <source>
        <strain evidence="1 2">AUS-77-4</strain>
    </source>
</reference>
<name>A0A2T9YQ54_9FUNG</name>
<accession>A0A2T9YQ54</accession>
<comment type="caution">
    <text evidence="1">The sequence shown here is derived from an EMBL/GenBank/DDBJ whole genome shotgun (WGS) entry which is preliminary data.</text>
</comment>
<gene>
    <name evidence="1" type="ORF">BB559_002999</name>
</gene>
<dbReference type="EMBL" id="MBFT01000245">
    <property type="protein sequence ID" value="PVU94488.1"/>
    <property type="molecule type" value="Genomic_DNA"/>
</dbReference>